<organism evidence="2 3">
    <name type="scientific">Bacillus cereus</name>
    <dbReference type="NCBI Taxonomy" id="1396"/>
    <lineage>
        <taxon>Bacteria</taxon>
        <taxon>Bacillati</taxon>
        <taxon>Bacillota</taxon>
        <taxon>Bacilli</taxon>
        <taxon>Bacillales</taxon>
        <taxon>Bacillaceae</taxon>
        <taxon>Bacillus</taxon>
        <taxon>Bacillus cereus group</taxon>
    </lineage>
</organism>
<protein>
    <submittedName>
        <fullName evidence="2">Cardiolipin synthase</fullName>
    </submittedName>
</protein>
<comment type="caution">
    <text evidence="2">The sequence shown here is derived from an EMBL/GenBank/DDBJ whole genome shotgun (WGS) entry which is preliminary data.</text>
</comment>
<gene>
    <name evidence="2" type="ORF">CN307_19465</name>
</gene>
<dbReference type="AlphaFoldDB" id="A0A2A8ZZ49"/>
<accession>A0A2A8ZZ49</accession>
<keyword evidence="1" id="KW-0472">Membrane</keyword>
<dbReference type="Proteomes" id="UP000220032">
    <property type="component" value="Unassembled WGS sequence"/>
</dbReference>
<evidence type="ECO:0000313" key="3">
    <source>
        <dbReference type="Proteomes" id="UP000220032"/>
    </source>
</evidence>
<keyword evidence="1" id="KW-0812">Transmembrane</keyword>
<keyword evidence="1" id="KW-1133">Transmembrane helix</keyword>
<evidence type="ECO:0000313" key="2">
    <source>
        <dbReference type="EMBL" id="PFE12300.1"/>
    </source>
</evidence>
<proteinExistence type="predicted"/>
<sequence>MNKKLKFILLAVPFAIFLGIGGYSIYVGEVEEKTILITKDFPSTSRLEDMVKEADVVAIGNYDGFDSTWNMARNPQDISQEDQENYVEGHLYNFNVKEVLKGDPLQDRMKINYRYAEQIEIDDSNSKVVNEDPLYIKPKIGEKYMLFLKKDENMNHYFGAIEPFSIMFDENDIAYLQSNLLHVDEERLSVKKKQDNQTYILKNQVDHTISDTISNKNIDELKIEIEKYN</sequence>
<evidence type="ECO:0000256" key="1">
    <source>
        <dbReference type="SAM" id="Phobius"/>
    </source>
</evidence>
<dbReference type="EMBL" id="NTRR01000032">
    <property type="protein sequence ID" value="PFE12300.1"/>
    <property type="molecule type" value="Genomic_DNA"/>
</dbReference>
<dbReference type="RefSeq" id="WP_098343176.1">
    <property type="nucleotide sequence ID" value="NZ_JBHTUN010000003.1"/>
</dbReference>
<name>A0A2A8ZZ49_BACCE</name>
<feature type="transmembrane region" description="Helical" evidence="1">
    <location>
        <begin position="7"/>
        <end position="26"/>
    </location>
</feature>
<reference evidence="2 3" key="1">
    <citation type="submission" date="2017-09" db="EMBL/GenBank/DDBJ databases">
        <title>Large-scale bioinformatics analysis of Bacillus genomes uncovers conserved roles of natural products in bacterial physiology.</title>
        <authorList>
            <consortium name="Agbiome Team Llc"/>
            <person name="Bleich R.M."/>
            <person name="Grubbs K.J."/>
            <person name="Santa Maria K.C."/>
            <person name="Allen S.E."/>
            <person name="Farag S."/>
            <person name="Shank E.A."/>
            <person name="Bowers A."/>
        </authorList>
    </citation>
    <scope>NUCLEOTIDE SEQUENCE [LARGE SCALE GENOMIC DNA]</scope>
    <source>
        <strain evidence="2 3">AFS022681</strain>
    </source>
</reference>